<reference evidence="9" key="1">
    <citation type="submission" date="2022-06" db="EMBL/GenBank/DDBJ databases">
        <authorList>
            <person name="Dietemann V."/>
            <person name="Ory F."/>
            <person name="Dainat B."/>
            <person name="Oberhansli S."/>
        </authorList>
    </citation>
    <scope>NUCLEOTIDE SEQUENCE</scope>
    <source>
        <strain evidence="9">Ena-SAMPLE-TAB-26-04-2022-14:26:32:270-5432</strain>
    </source>
</reference>
<dbReference type="InterPro" id="IPR050189">
    <property type="entry name" value="MFS_Efflux_Transporters"/>
</dbReference>
<evidence type="ECO:0000313" key="9">
    <source>
        <dbReference type="EMBL" id="CAH8244482.1"/>
    </source>
</evidence>
<dbReference type="EMBL" id="CALYLO010000002">
    <property type="protein sequence ID" value="CAH8244482.1"/>
    <property type="molecule type" value="Genomic_DNA"/>
</dbReference>
<keyword evidence="6 7" id="KW-0472">Membrane</keyword>
<evidence type="ECO:0000256" key="4">
    <source>
        <dbReference type="ARBA" id="ARBA00022692"/>
    </source>
</evidence>
<proteinExistence type="predicted"/>
<feature type="domain" description="Major facilitator superfamily (MFS) profile" evidence="8">
    <location>
        <begin position="1"/>
        <end position="182"/>
    </location>
</feature>
<gene>
    <name evidence="9" type="ORF">WJ0W_001717</name>
</gene>
<protein>
    <submittedName>
        <fullName evidence="9">MFS transporter</fullName>
    </submittedName>
</protein>
<dbReference type="Gene3D" id="1.20.1250.20">
    <property type="entry name" value="MFS general substrate transporter like domains"/>
    <property type="match status" value="1"/>
</dbReference>
<keyword evidence="10" id="KW-1185">Reference proteome</keyword>
<dbReference type="PROSITE" id="PS50850">
    <property type="entry name" value="MFS"/>
    <property type="match status" value="1"/>
</dbReference>
<keyword evidence="4 7" id="KW-0812">Transmembrane</keyword>
<feature type="transmembrane region" description="Helical" evidence="7">
    <location>
        <begin position="38"/>
        <end position="55"/>
    </location>
</feature>
<keyword evidence="2" id="KW-0813">Transport</keyword>
<dbReference type="Proteomes" id="UP001154322">
    <property type="component" value="Unassembled WGS sequence"/>
</dbReference>
<dbReference type="Pfam" id="PF07690">
    <property type="entry name" value="MFS_1"/>
    <property type="match status" value="1"/>
</dbReference>
<evidence type="ECO:0000256" key="1">
    <source>
        <dbReference type="ARBA" id="ARBA00004651"/>
    </source>
</evidence>
<feature type="transmembrane region" description="Helical" evidence="7">
    <location>
        <begin position="7"/>
        <end position="26"/>
    </location>
</feature>
<dbReference type="PANTHER" id="PTHR43124">
    <property type="entry name" value="PURINE EFFLUX PUMP PBUE"/>
    <property type="match status" value="1"/>
</dbReference>
<keyword evidence="3" id="KW-1003">Cell membrane</keyword>
<sequence length="182" mass="19458">MKYLFAAIMFTISIDIFIMSPLLPTLRMEFGIGADTSGWLMSAYSLGYAVTAMIAGPLTERMNRKKVLIAGLAAFAACTALCGTANGFDTMFLFRFLAGVAAAITTPQVWASIPQTVAGPAGAQDDGLGDGRGGHSRRAVCPVRRVPERRSDGIDRHVSGTRPVLPKRPVRIGSLRTSIRRG</sequence>
<evidence type="ECO:0000256" key="3">
    <source>
        <dbReference type="ARBA" id="ARBA00022475"/>
    </source>
</evidence>
<dbReference type="SUPFAM" id="SSF103473">
    <property type="entry name" value="MFS general substrate transporter"/>
    <property type="match status" value="1"/>
</dbReference>
<evidence type="ECO:0000259" key="8">
    <source>
        <dbReference type="PROSITE" id="PS50850"/>
    </source>
</evidence>
<accession>A0ABN8U0A8</accession>
<evidence type="ECO:0000256" key="6">
    <source>
        <dbReference type="ARBA" id="ARBA00023136"/>
    </source>
</evidence>
<dbReference type="InterPro" id="IPR036259">
    <property type="entry name" value="MFS_trans_sf"/>
</dbReference>
<dbReference type="PANTHER" id="PTHR43124:SF3">
    <property type="entry name" value="CHLORAMPHENICOL EFFLUX PUMP RV0191"/>
    <property type="match status" value="1"/>
</dbReference>
<evidence type="ECO:0000256" key="2">
    <source>
        <dbReference type="ARBA" id="ARBA00022448"/>
    </source>
</evidence>
<comment type="subcellular location">
    <subcellularLocation>
        <location evidence="1">Cell membrane</location>
        <topology evidence="1">Multi-pass membrane protein</topology>
    </subcellularLocation>
</comment>
<keyword evidence="5 7" id="KW-1133">Transmembrane helix</keyword>
<evidence type="ECO:0000256" key="7">
    <source>
        <dbReference type="SAM" id="Phobius"/>
    </source>
</evidence>
<dbReference type="RefSeq" id="WP_249725361.1">
    <property type="nucleotide sequence ID" value="NZ_AP031286.1"/>
</dbReference>
<feature type="transmembrane region" description="Helical" evidence="7">
    <location>
        <begin position="67"/>
        <end position="86"/>
    </location>
</feature>
<organism evidence="9 10">
    <name type="scientific">Paenibacillus melissococcoides</name>
    <dbReference type="NCBI Taxonomy" id="2912268"/>
    <lineage>
        <taxon>Bacteria</taxon>
        <taxon>Bacillati</taxon>
        <taxon>Bacillota</taxon>
        <taxon>Bacilli</taxon>
        <taxon>Bacillales</taxon>
        <taxon>Paenibacillaceae</taxon>
        <taxon>Paenibacillus</taxon>
    </lineage>
</organism>
<dbReference type="InterPro" id="IPR011701">
    <property type="entry name" value="MFS"/>
</dbReference>
<comment type="caution">
    <text evidence="9">The sequence shown here is derived from an EMBL/GenBank/DDBJ whole genome shotgun (WGS) entry which is preliminary data.</text>
</comment>
<evidence type="ECO:0000313" key="10">
    <source>
        <dbReference type="Proteomes" id="UP001154322"/>
    </source>
</evidence>
<name>A0ABN8U0A8_9BACL</name>
<dbReference type="InterPro" id="IPR020846">
    <property type="entry name" value="MFS_dom"/>
</dbReference>
<evidence type="ECO:0000256" key="5">
    <source>
        <dbReference type="ARBA" id="ARBA00022989"/>
    </source>
</evidence>